<comment type="caution">
    <text evidence="1">The sequence shown here is derived from an EMBL/GenBank/DDBJ whole genome shotgun (WGS) entry which is preliminary data.</text>
</comment>
<dbReference type="Proteomes" id="UP000310334">
    <property type="component" value="Unassembled WGS sequence"/>
</dbReference>
<accession>A0A4S4BPC6</accession>
<protein>
    <recommendedName>
        <fullName evidence="3">Peptidase MA-like domain-containing protein</fullName>
    </recommendedName>
</protein>
<dbReference type="EMBL" id="SSNT01000018">
    <property type="protein sequence ID" value="THF76760.1"/>
    <property type="molecule type" value="Genomic_DNA"/>
</dbReference>
<dbReference type="OrthoDB" id="43895at2"/>
<evidence type="ECO:0000313" key="1">
    <source>
        <dbReference type="EMBL" id="THF76760.1"/>
    </source>
</evidence>
<organism evidence="1 2">
    <name type="scientific">Metabacillus sediminilitoris</name>
    <dbReference type="NCBI Taxonomy" id="2567941"/>
    <lineage>
        <taxon>Bacteria</taxon>
        <taxon>Bacillati</taxon>
        <taxon>Bacillota</taxon>
        <taxon>Bacilli</taxon>
        <taxon>Bacillales</taxon>
        <taxon>Bacillaceae</taxon>
        <taxon>Metabacillus</taxon>
    </lineage>
</organism>
<gene>
    <name evidence="1" type="ORF">E6W99_20405</name>
</gene>
<keyword evidence="2" id="KW-1185">Reference proteome</keyword>
<reference evidence="1 2" key="1">
    <citation type="submission" date="2019-04" db="EMBL/GenBank/DDBJ databases">
        <title>Bacillus sediminilitoris sp. nov., isolated from a tidal flat sediment on the East China Sea.</title>
        <authorList>
            <person name="Wei Y."/>
            <person name="Mao H."/>
            <person name="Fang J."/>
        </authorList>
    </citation>
    <scope>NUCLEOTIDE SEQUENCE [LARGE SCALE GENOMIC DNA]</scope>
    <source>
        <strain evidence="1 2">DSL-17</strain>
    </source>
</reference>
<dbReference type="RefSeq" id="WP_136357267.1">
    <property type="nucleotide sequence ID" value="NZ_CP046266.1"/>
</dbReference>
<evidence type="ECO:0000313" key="2">
    <source>
        <dbReference type="Proteomes" id="UP000310334"/>
    </source>
</evidence>
<evidence type="ECO:0008006" key="3">
    <source>
        <dbReference type="Google" id="ProtNLM"/>
    </source>
</evidence>
<proteinExistence type="predicted"/>
<dbReference type="AlphaFoldDB" id="A0A4S4BPC6"/>
<name>A0A4S4BPC6_9BACI</name>
<sequence>MKIFHDVIRNLIKSLLVFIIIFVLILGLFLIVNKTISLFITIIFILLYVGLFCYCMYAFVYASKTFNFLSFKGFIGLISFTLLTITCTFATIFFFSINLMITNELGENLTFEEKMEFYILPFLKDKTNSIDYHAIKTHKLRTTYDNVEIFYEPHEKDLLPIIKHAIDKTDTLTTNLFGKVEDNDIDLILHSSSEELYEQTSLLKTMGYFDDPNDIVGIAISDLDEILSDQMPGIFYFQSTIMHEYTHYRLQTFMKEQGLYINRVPLWFHEGVAEYVGMHEVAHRYYPFKEAPFEKLITHEEWEEYRFDNYEVYIQSYYAIHYLVKKYGDEIIRSIIEETAKVNDFNEGFTRATGITIKDLQEVYLETNKISMNQ</sequence>